<organism evidence="5 6">
    <name type="scientific">Amycolatopsis echigonensis</name>
    <dbReference type="NCBI Taxonomy" id="2576905"/>
    <lineage>
        <taxon>Bacteria</taxon>
        <taxon>Bacillati</taxon>
        <taxon>Actinomycetota</taxon>
        <taxon>Actinomycetes</taxon>
        <taxon>Pseudonocardiales</taxon>
        <taxon>Pseudonocardiaceae</taxon>
        <taxon>Amycolatopsis</taxon>
    </lineage>
</organism>
<evidence type="ECO:0000256" key="1">
    <source>
        <dbReference type="ARBA" id="ARBA00023125"/>
    </source>
</evidence>
<feature type="domain" description="Core-binding (CB)" evidence="4">
    <location>
        <begin position="23"/>
        <end position="119"/>
    </location>
</feature>
<evidence type="ECO:0000256" key="2">
    <source>
        <dbReference type="PROSITE-ProRule" id="PRU01248"/>
    </source>
</evidence>
<evidence type="ECO:0000313" key="6">
    <source>
        <dbReference type="Proteomes" id="UP000233750"/>
    </source>
</evidence>
<dbReference type="GO" id="GO:0015074">
    <property type="term" value="P:DNA integration"/>
    <property type="evidence" value="ECO:0007669"/>
    <property type="project" value="InterPro"/>
</dbReference>
<feature type="compositionally biased region" description="Low complexity" evidence="3">
    <location>
        <begin position="183"/>
        <end position="192"/>
    </location>
</feature>
<keyword evidence="6" id="KW-1185">Reference proteome</keyword>
<feature type="compositionally biased region" description="Basic residues" evidence="3">
    <location>
        <begin position="83"/>
        <end position="106"/>
    </location>
</feature>
<dbReference type="AlphaFoldDB" id="A0A2N3WFJ3"/>
<dbReference type="PROSITE" id="PS51900">
    <property type="entry name" value="CB"/>
    <property type="match status" value="1"/>
</dbReference>
<comment type="caution">
    <text evidence="5">The sequence shown here is derived from an EMBL/GenBank/DDBJ whole genome shotgun (WGS) entry which is preliminary data.</text>
</comment>
<dbReference type="Gene3D" id="1.10.150.130">
    <property type="match status" value="1"/>
</dbReference>
<dbReference type="GO" id="GO:0003677">
    <property type="term" value="F:DNA binding"/>
    <property type="evidence" value="ECO:0007669"/>
    <property type="project" value="UniProtKB-UniRule"/>
</dbReference>
<dbReference type="InterPro" id="IPR004107">
    <property type="entry name" value="Integrase_SAM-like_N"/>
</dbReference>
<reference evidence="5 6" key="1">
    <citation type="submission" date="2017-12" db="EMBL/GenBank/DDBJ databases">
        <title>Sequencing the genomes of 1000 Actinobacteria strains.</title>
        <authorList>
            <person name="Klenk H.-P."/>
        </authorList>
    </citation>
    <scope>NUCLEOTIDE SEQUENCE [LARGE SCALE GENOMIC DNA]</scope>
    <source>
        <strain evidence="5 6">DSM 45165</strain>
    </source>
</reference>
<dbReference type="Proteomes" id="UP000233750">
    <property type="component" value="Unassembled WGS sequence"/>
</dbReference>
<proteinExistence type="predicted"/>
<dbReference type="SUPFAM" id="SSF47823">
    <property type="entry name" value="lambda integrase-like, N-terminal domain"/>
    <property type="match status" value="1"/>
</dbReference>
<feature type="region of interest" description="Disordered" evidence="3">
    <location>
        <begin position="183"/>
        <end position="251"/>
    </location>
</feature>
<accession>A0A2N3WFJ3</accession>
<evidence type="ECO:0000313" key="5">
    <source>
        <dbReference type="EMBL" id="PKV92597.1"/>
    </source>
</evidence>
<dbReference type="EMBL" id="PJMY01000003">
    <property type="protein sequence ID" value="PKV92597.1"/>
    <property type="molecule type" value="Genomic_DNA"/>
</dbReference>
<evidence type="ECO:0000256" key="3">
    <source>
        <dbReference type="SAM" id="MobiDB-lite"/>
    </source>
</evidence>
<name>A0A2N3WFJ3_9PSEU</name>
<gene>
    <name evidence="5" type="ORF">ATK30_3417</name>
</gene>
<keyword evidence="1 2" id="KW-0238">DNA-binding</keyword>
<feature type="compositionally biased region" description="Low complexity" evidence="3">
    <location>
        <begin position="107"/>
        <end position="121"/>
    </location>
</feature>
<dbReference type="InterPro" id="IPR010998">
    <property type="entry name" value="Integrase_recombinase_N"/>
</dbReference>
<feature type="region of interest" description="Disordered" evidence="3">
    <location>
        <begin position="83"/>
        <end position="155"/>
    </location>
</feature>
<dbReference type="InterPro" id="IPR044068">
    <property type="entry name" value="CB"/>
</dbReference>
<evidence type="ECO:0000259" key="4">
    <source>
        <dbReference type="PROSITE" id="PS51900"/>
    </source>
</evidence>
<protein>
    <submittedName>
        <fullName evidence="5">Phage integrase family protein with SAM-like domain</fullName>
    </submittedName>
</protein>
<sequence length="251" mass="27157">MLVQRVVSPASPLESWTVLGDDDAPVGPIERYLAYLTDIERSPNTIKAYAHDLKDWFAFLDGRGVDWREVRLEDIGEFVASTRPRRRSLPSWPRSRRPAGRTRTKRSQSCCSSSTGCCGAGPRTSSTDARTRPSATYGHTCGRRSSGGRNASIDAPHGSNCVDATASGPPMAILGCSTPPGYARSATTTGARASRRHGRASHETNTIPPGLVESPVPGQLARRVREAARRNPPAATRARRSEPTSLIRVRV</sequence>
<dbReference type="Pfam" id="PF02899">
    <property type="entry name" value="Phage_int_SAM_1"/>
    <property type="match status" value="1"/>
</dbReference>